<feature type="domain" description="Outer membrane protein beta-barrel" evidence="2">
    <location>
        <begin position="21"/>
        <end position="205"/>
    </location>
</feature>
<evidence type="ECO:0000313" key="4">
    <source>
        <dbReference type="Proteomes" id="UP000823865"/>
    </source>
</evidence>
<dbReference type="Proteomes" id="UP000823865">
    <property type="component" value="Unassembled WGS sequence"/>
</dbReference>
<dbReference type="AlphaFoldDB" id="A0A9E2L806"/>
<name>A0A9E2L806_9BACT</name>
<evidence type="ECO:0000313" key="3">
    <source>
        <dbReference type="EMBL" id="MBU3853829.1"/>
    </source>
</evidence>
<sequence>MKRRTVFLLSCLLALPATLRAQVGDPRRDLAIGFNAGATMNMVTFTPTIKQNLKPAFSGGLTLRYTCEKYFKSLCAFQVELNYANLGWEELIETSSDTYSRDMHYIQMPVLARMGWGYEEKGAMFYVVAGPQLGYCIADREHRGGAFSEETLNKRPNKVTQQYGKAIDRPFDYGITAGLGLEVNTRKVGHFMLEGRYYFALSDIYNNGKRDPFSRSANGTIVAKVTYLFDILKTKK</sequence>
<reference evidence="3" key="2">
    <citation type="submission" date="2021-04" db="EMBL/GenBank/DDBJ databases">
        <authorList>
            <person name="Gilroy R."/>
        </authorList>
    </citation>
    <scope>NUCLEOTIDE SEQUENCE</scope>
    <source>
        <strain evidence="3">G3-2149</strain>
    </source>
</reference>
<evidence type="ECO:0000256" key="1">
    <source>
        <dbReference type="SAM" id="SignalP"/>
    </source>
</evidence>
<gene>
    <name evidence="3" type="ORF">H9789_08450</name>
</gene>
<dbReference type="InterPro" id="IPR011250">
    <property type="entry name" value="OMP/PagP_B-barrel"/>
</dbReference>
<dbReference type="InterPro" id="IPR025665">
    <property type="entry name" value="Beta-barrel_OMP_2"/>
</dbReference>
<feature type="chain" id="PRO_5039316286" evidence="1">
    <location>
        <begin position="22"/>
        <end position="236"/>
    </location>
</feature>
<protein>
    <submittedName>
        <fullName evidence="3">PorT family protein</fullName>
    </submittedName>
</protein>
<organism evidence="3 4">
    <name type="scientific">Candidatus Paraprevotella stercoravium</name>
    <dbReference type="NCBI Taxonomy" id="2838725"/>
    <lineage>
        <taxon>Bacteria</taxon>
        <taxon>Pseudomonadati</taxon>
        <taxon>Bacteroidota</taxon>
        <taxon>Bacteroidia</taxon>
        <taxon>Bacteroidales</taxon>
        <taxon>Prevotellaceae</taxon>
        <taxon>Paraprevotella</taxon>
    </lineage>
</organism>
<dbReference type="EMBL" id="JAHLFU010000178">
    <property type="protein sequence ID" value="MBU3853829.1"/>
    <property type="molecule type" value="Genomic_DNA"/>
</dbReference>
<evidence type="ECO:0000259" key="2">
    <source>
        <dbReference type="Pfam" id="PF13568"/>
    </source>
</evidence>
<dbReference type="Pfam" id="PF13568">
    <property type="entry name" value="OMP_b-brl_2"/>
    <property type="match status" value="1"/>
</dbReference>
<accession>A0A9E2L806</accession>
<comment type="caution">
    <text evidence="3">The sequence shown here is derived from an EMBL/GenBank/DDBJ whole genome shotgun (WGS) entry which is preliminary data.</text>
</comment>
<keyword evidence="1" id="KW-0732">Signal</keyword>
<dbReference type="SUPFAM" id="SSF56925">
    <property type="entry name" value="OMPA-like"/>
    <property type="match status" value="1"/>
</dbReference>
<feature type="signal peptide" evidence="1">
    <location>
        <begin position="1"/>
        <end position="21"/>
    </location>
</feature>
<proteinExistence type="predicted"/>
<reference evidence="3" key="1">
    <citation type="journal article" date="2021" name="PeerJ">
        <title>Extensive microbial diversity within the chicken gut microbiome revealed by metagenomics and culture.</title>
        <authorList>
            <person name="Gilroy R."/>
            <person name="Ravi A."/>
            <person name="Getino M."/>
            <person name="Pursley I."/>
            <person name="Horton D.L."/>
            <person name="Alikhan N.F."/>
            <person name="Baker D."/>
            <person name="Gharbi K."/>
            <person name="Hall N."/>
            <person name="Watson M."/>
            <person name="Adriaenssens E.M."/>
            <person name="Foster-Nyarko E."/>
            <person name="Jarju S."/>
            <person name="Secka A."/>
            <person name="Antonio M."/>
            <person name="Oren A."/>
            <person name="Chaudhuri R.R."/>
            <person name="La Ragione R."/>
            <person name="Hildebrand F."/>
            <person name="Pallen M.J."/>
        </authorList>
    </citation>
    <scope>NUCLEOTIDE SEQUENCE</scope>
    <source>
        <strain evidence="3">G3-2149</strain>
    </source>
</reference>